<dbReference type="AlphaFoldDB" id="A0A4S4BJL6"/>
<protein>
    <recommendedName>
        <fullName evidence="3">Lipoprotein</fullName>
    </recommendedName>
</protein>
<dbReference type="Proteomes" id="UP000310334">
    <property type="component" value="Unassembled WGS sequence"/>
</dbReference>
<evidence type="ECO:0000313" key="1">
    <source>
        <dbReference type="EMBL" id="THF74862.1"/>
    </source>
</evidence>
<evidence type="ECO:0000313" key="2">
    <source>
        <dbReference type="Proteomes" id="UP000310334"/>
    </source>
</evidence>
<dbReference type="OrthoDB" id="2870044at2"/>
<accession>A0A4S4BJL6</accession>
<gene>
    <name evidence="1" type="ORF">E6W99_24630</name>
</gene>
<reference evidence="1 2" key="1">
    <citation type="submission" date="2019-04" db="EMBL/GenBank/DDBJ databases">
        <title>Bacillus sediminilitoris sp. nov., isolated from a tidal flat sediment on the East China Sea.</title>
        <authorList>
            <person name="Wei Y."/>
            <person name="Mao H."/>
            <person name="Fang J."/>
        </authorList>
    </citation>
    <scope>NUCLEOTIDE SEQUENCE [LARGE SCALE GENOMIC DNA]</scope>
    <source>
        <strain evidence="1 2">DSL-17</strain>
    </source>
</reference>
<sequence>MRNSIVFSIILGFMFLITGCNYPTLQEAINNDIPYKVSEVIHTKKIDDITVVLYTTEAKGEEFSYIKEPVLGVAFIKGNNKEGWKNDGPNGWEHYQNENYTIYYQPYTKYNEQGELLKDFDVVYGEINNKDIQKIEIAKQGMKDFTETKMIKQGNKRYYLGIGYHPEVRAVSSNGEVINQ</sequence>
<proteinExistence type="predicted"/>
<comment type="caution">
    <text evidence="1">The sequence shown here is derived from an EMBL/GenBank/DDBJ whole genome shotgun (WGS) entry which is preliminary data.</text>
</comment>
<dbReference type="RefSeq" id="WP_136358814.1">
    <property type="nucleotide sequence ID" value="NZ_CP046266.1"/>
</dbReference>
<dbReference type="EMBL" id="SSNT01000032">
    <property type="protein sequence ID" value="THF74862.1"/>
    <property type="molecule type" value="Genomic_DNA"/>
</dbReference>
<organism evidence="1 2">
    <name type="scientific">Metabacillus sediminilitoris</name>
    <dbReference type="NCBI Taxonomy" id="2567941"/>
    <lineage>
        <taxon>Bacteria</taxon>
        <taxon>Bacillati</taxon>
        <taxon>Bacillota</taxon>
        <taxon>Bacilli</taxon>
        <taxon>Bacillales</taxon>
        <taxon>Bacillaceae</taxon>
        <taxon>Metabacillus</taxon>
    </lineage>
</organism>
<dbReference type="PROSITE" id="PS51257">
    <property type="entry name" value="PROKAR_LIPOPROTEIN"/>
    <property type="match status" value="1"/>
</dbReference>
<evidence type="ECO:0008006" key="3">
    <source>
        <dbReference type="Google" id="ProtNLM"/>
    </source>
</evidence>
<keyword evidence="2" id="KW-1185">Reference proteome</keyword>
<name>A0A4S4BJL6_9BACI</name>